<name>A0A4Y8RPC1_9HYPH</name>
<accession>A0A4Y8RPC1</accession>
<dbReference type="RefSeq" id="WP_134761331.1">
    <property type="nucleotide sequence ID" value="NZ_SOZD01000002.1"/>
</dbReference>
<organism evidence="2 3">
    <name type="scientific">Jiella endophytica</name>
    <dbReference type="NCBI Taxonomy" id="2558362"/>
    <lineage>
        <taxon>Bacteria</taxon>
        <taxon>Pseudomonadati</taxon>
        <taxon>Pseudomonadota</taxon>
        <taxon>Alphaproteobacteria</taxon>
        <taxon>Hyphomicrobiales</taxon>
        <taxon>Aurantimonadaceae</taxon>
        <taxon>Jiella</taxon>
    </lineage>
</organism>
<dbReference type="SUPFAM" id="SSF50729">
    <property type="entry name" value="PH domain-like"/>
    <property type="match status" value="1"/>
</dbReference>
<dbReference type="Gene3D" id="2.30.29.50">
    <property type="entry name" value="Bacterial Pleckstrin homology domain"/>
    <property type="match status" value="1"/>
</dbReference>
<dbReference type="Pfam" id="PF08000">
    <property type="entry name" value="bPH_1"/>
    <property type="match status" value="1"/>
</dbReference>
<protein>
    <submittedName>
        <fullName evidence="2">PH domain-containing protein</fullName>
    </submittedName>
</protein>
<dbReference type="PANTHER" id="PTHR35796:SF3">
    <property type="entry name" value="BHLH DOMAIN-CONTAINING PROTEIN"/>
    <property type="match status" value="1"/>
</dbReference>
<dbReference type="Proteomes" id="UP000298179">
    <property type="component" value="Unassembled WGS sequence"/>
</dbReference>
<proteinExistence type="predicted"/>
<comment type="caution">
    <text evidence="2">The sequence shown here is derived from an EMBL/GenBank/DDBJ whole genome shotgun (WGS) entry which is preliminary data.</text>
</comment>
<feature type="domain" description="Bacterial Pleckstrin homology" evidence="1">
    <location>
        <begin position="2"/>
        <end position="120"/>
    </location>
</feature>
<dbReference type="CDD" id="cd13225">
    <property type="entry name" value="PH-like_bacteria"/>
    <property type="match status" value="1"/>
</dbReference>
<reference evidence="2 3" key="1">
    <citation type="submission" date="2019-03" db="EMBL/GenBank/DDBJ databases">
        <title>Jiella endophytica sp. nov., a novel endophytic bacterium isolated from root of Ficus microcarpa Linn. f.</title>
        <authorList>
            <person name="Tuo L."/>
        </authorList>
    </citation>
    <scope>NUCLEOTIDE SEQUENCE [LARGE SCALE GENOMIC DNA]</scope>
    <source>
        <strain evidence="2 3">CBS5Q-3</strain>
    </source>
</reference>
<evidence type="ECO:0000259" key="1">
    <source>
        <dbReference type="Pfam" id="PF08000"/>
    </source>
</evidence>
<evidence type="ECO:0000313" key="3">
    <source>
        <dbReference type="Proteomes" id="UP000298179"/>
    </source>
</evidence>
<keyword evidence="3" id="KW-1185">Reference proteome</keyword>
<sequence length="126" mass="13854">MGLLSGLMGLTSDVDVETVHAELAPIMIEGEEIVLAFMVVRDMLVFTDLRLIIVDKQGMTGRKRTILSIPYRAITTFSIETAGTFDADSEMTIWMSGQPPLTRELSRRSNIAGIQKALAEGVLGRR</sequence>
<evidence type="ECO:0000313" key="2">
    <source>
        <dbReference type="EMBL" id="TFF25161.1"/>
    </source>
</evidence>
<dbReference type="InterPro" id="IPR012544">
    <property type="entry name" value="PHb"/>
</dbReference>
<dbReference type="AlphaFoldDB" id="A0A4Y8RPC1"/>
<dbReference type="InterPro" id="IPR037063">
    <property type="entry name" value="PHb_sf"/>
</dbReference>
<dbReference type="EMBL" id="SOZD01000002">
    <property type="protein sequence ID" value="TFF25161.1"/>
    <property type="molecule type" value="Genomic_DNA"/>
</dbReference>
<dbReference type="OrthoDB" id="3199551at2"/>
<gene>
    <name evidence="2" type="ORF">E3C22_07200</name>
</gene>
<dbReference type="PANTHER" id="PTHR35796">
    <property type="entry name" value="HYPOTHETICAL CYTOSOLIC PROTEIN"/>
    <property type="match status" value="1"/>
</dbReference>